<gene>
    <name evidence="1" type="ORF">FPZ42_06975</name>
</gene>
<dbReference type="AlphaFoldDB" id="A0A563U622"/>
<dbReference type="EMBL" id="VOEI01000002">
    <property type="protein sequence ID" value="TWR26773.1"/>
    <property type="molecule type" value="Genomic_DNA"/>
</dbReference>
<sequence length="108" mass="13087">MKKLILLTAIGIVLIANFTPISYLLDEGYAYTNYNGKFKFKEEGSGHDFKMAKTLYKWYLESHPDDAKIDPKLYRTFKIKLWHFWEWRAMIFDKERYQLPYRPPQVKK</sequence>
<evidence type="ECO:0000313" key="1">
    <source>
        <dbReference type="EMBL" id="TWR26773.1"/>
    </source>
</evidence>
<evidence type="ECO:0000313" key="2">
    <source>
        <dbReference type="Proteomes" id="UP000318010"/>
    </source>
</evidence>
<dbReference type="RefSeq" id="WP_146269778.1">
    <property type="nucleotide sequence ID" value="NZ_VOEI01000002.1"/>
</dbReference>
<proteinExistence type="predicted"/>
<organism evidence="1 2">
    <name type="scientific">Mucilaginibacter achroorhodeus</name>
    <dbReference type="NCBI Taxonomy" id="2599294"/>
    <lineage>
        <taxon>Bacteria</taxon>
        <taxon>Pseudomonadati</taxon>
        <taxon>Bacteroidota</taxon>
        <taxon>Sphingobacteriia</taxon>
        <taxon>Sphingobacteriales</taxon>
        <taxon>Sphingobacteriaceae</taxon>
        <taxon>Mucilaginibacter</taxon>
    </lineage>
</organism>
<dbReference type="Proteomes" id="UP000318010">
    <property type="component" value="Unassembled WGS sequence"/>
</dbReference>
<protein>
    <submittedName>
        <fullName evidence="1">Uncharacterized protein</fullName>
    </submittedName>
</protein>
<name>A0A563U622_9SPHI</name>
<dbReference type="OrthoDB" id="771644at2"/>
<keyword evidence="2" id="KW-1185">Reference proteome</keyword>
<comment type="caution">
    <text evidence="1">The sequence shown here is derived from an EMBL/GenBank/DDBJ whole genome shotgun (WGS) entry which is preliminary data.</text>
</comment>
<reference evidence="1 2" key="1">
    <citation type="submission" date="2019-07" db="EMBL/GenBank/DDBJ databases">
        <authorList>
            <person name="Kim J."/>
        </authorList>
    </citation>
    <scope>NUCLEOTIDE SEQUENCE [LARGE SCALE GENOMIC DNA]</scope>
    <source>
        <strain evidence="1 2">MJ1a</strain>
    </source>
</reference>
<accession>A0A563U622</accession>